<dbReference type="InterPro" id="IPR050204">
    <property type="entry name" value="AraC_XylS_family_regulators"/>
</dbReference>
<evidence type="ECO:0000256" key="3">
    <source>
        <dbReference type="ARBA" id="ARBA00023163"/>
    </source>
</evidence>
<dbReference type="PROSITE" id="PS01124">
    <property type="entry name" value="HTH_ARAC_FAMILY_2"/>
    <property type="match status" value="1"/>
</dbReference>
<dbReference type="SUPFAM" id="SSF46689">
    <property type="entry name" value="Homeodomain-like"/>
    <property type="match status" value="2"/>
</dbReference>
<proteinExistence type="predicted"/>
<reference evidence="5" key="1">
    <citation type="submission" date="2022-01" db="EMBL/GenBank/DDBJ databases">
        <authorList>
            <person name="Criscuolo A."/>
        </authorList>
    </citation>
    <scope>NUCLEOTIDE SEQUENCE</scope>
    <source>
        <strain evidence="5">CIP111893</strain>
    </source>
</reference>
<dbReference type="EMBL" id="CAKMMF010000006">
    <property type="protein sequence ID" value="CAH1200551.1"/>
    <property type="molecule type" value="Genomic_DNA"/>
</dbReference>
<dbReference type="PRINTS" id="PR00032">
    <property type="entry name" value="HTHARAC"/>
</dbReference>
<dbReference type="Pfam" id="PF12833">
    <property type="entry name" value="HTH_18"/>
    <property type="match status" value="1"/>
</dbReference>
<dbReference type="Pfam" id="PF02311">
    <property type="entry name" value="AraC_binding"/>
    <property type="match status" value="1"/>
</dbReference>
<dbReference type="SMART" id="SM00342">
    <property type="entry name" value="HTH_ARAC"/>
    <property type="match status" value="1"/>
</dbReference>
<dbReference type="InterPro" id="IPR011051">
    <property type="entry name" value="RmlC_Cupin_sf"/>
</dbReference>
<protein>
    <submittedName>
        <fullName evidence="5">HTH-type transcriptional activator RhaR</fullName>
    </submittedName>
</protein>
<dbReference type="InterPro" id="IPR009057">
    <property type="entry name" value="Homeodomain-like_sf"/>
</dbReference>
<evidence type="ECO:0000256" key="2">
    <source>
        <dbReference type="ARBA" id="ARBA00023125"/>
    </source>
</evidence>
<evidence type="ECO:0000313" key="5">
    <source>
        <dbReference type="EMBL" id="CAH1200551.1"/>
    </source>
</evidence>
<dbReference type="InterPro" id="IPR003313">
    <property type="entry name" value="AraC-bd"/>
</dbReference>
<dbReference type="PANTHER" id="PTHR46796">
    <property type="entry name" value="HTH-TYPE TRANSCRIPTIONAL ACTIVATOR RHAS-RELATED"/>
    <property type="match status" value="1"/>
</dbReference>
<dbReference type="RefSeq" id="WP_236339788.1">
    <property type="nucleotide sequence ID" value="NZ_CAKMMF010000006.1"/>
</dbReference>
<dbReference type="SUPFAM" id="SSF51182">
    <property type="entry name" value="RmlC-like cupins"/>
    <property type="match status" value="1"/>
</dbReference>
<evidence type="ECO:0000256" key="1">
    <source>
        <dbReference type="ARBA" id="ARBA00023015"/>
    </source>
</evidence>
<organism evidence="5 6">
    <name type="scientific">Paenibacillus plantiphilus</name>
    <dbReference type="NCBI Taxonomy" id="2905650"/>
    <lineage>
        <taxon>Bacteria</taxon>
        <taxon>Bacillati</taxon>
        <taxon>Bacillota</taxon>
        <taxon>Bacilli</taxon>
        <taxon>Bacillales</taxon>
        <taxon>Paenibacillaceae</taxon>
        <taxon>Paenibacillus</taxon>
    </lineage>
</organism>
<evidence type="ECO:0000313" key="6">
    <source>
        <dbReference type="Proteomes" id="UP000838686"/>
    </source>
</evidence>
<accession>A0ABN8GEB3</accession>
<feature type="domain" description="HTH araC/xylS-type" evidence="4">
    <location>
        <begin position="191"/>
        <end position="289"/>
    </location>
</feature>
<evidence type="ECO:0000259" key="4">
    <source>
        <dbReference type="PROSITE" id="PS01124"/>
    </source>
</evidence>
<keyword evidence="1" id="KW-0805">Transcription regulation</keyword>
<dbReference type="PANTHER" id="PTHR46796:SF6">
    <property type="entry name" value="ARAC SUBFAMILY"/>
    <property type="match status" value="1"/>
</dbReference>
<dbReference type="InterPro" id="IPR020449">
    <property type="entry name" value="Tscrpt_reg_AraC-type_HTH"/>
</dbReference>
<sequence length="290" mass="33510">MNLFAFTQQHPIVPFIRESDIPQRDACYLPFRKLLDYLLIYVHKGELTIVADEIEHRLVEDQFCLLQPGTVHNLHAAAYNETPFAHLDLFYQAHRDKSFPTKPGQIDLGDYGHLMQPRLNDFEGIHIPVVLKPRQPELYRRLMLRMIECWLTPDPLMKLAAQAAGTELVHEIIRDHTSESGLANRSPDTLDWIDSYMSYHLAEPLSIQDMSKRAHLSPSRFREVFRNRFGMPPHQYLVQLRLNHAKELLLSTSYTLAQIADFCGYSDVSHFSNAFKARIGCTPGAYRLQP</sequence>
<name>A0ABN8GEB3_9BACL</name>
<keyword evidence="6" id="KW-1185">Reference proteome</keyword>
<gene>
    <name evidence="5" type="primary">rhaR_3</name>
    <name evidence="5" type="ORF">PAECIP111893_01439</name>
</gene>
<keyword evidence="2" id="KW-0238">DNA-binding</keyword>
<keyword evidence="3" id="KW-0804">Transcription</keyword>
<dbReference type="InterPro" id="IPR018060">
    <property type="entry name" value="HTH_AraC"/>
</dbReference>
<dbReference type="Gene3D" id="1.10.10.60">
    <property type="entry name" value="Homeodomain-like"/>
    <property type="match status" value="2"/>
</dbReference>
<dbReference type="Proteomes" id="UP000838686">
    <property type="component" value="Unassembled WGS sequence"/>
</dbReference>
<comment type="caution">
    <text evidence="5">The sequence shown here is derived from an EMBL/GenBank/DDBJ whole genome shotgun (WGS) entry which is preliminary data.</text>
</comment>